<dbReference type="GO" id="GO:1902977">
    <property type="term" value="P:mitotic DNA replication preinitiation complex assembly"/>
    <property type="evidence" value="ECO:0007669"/>
    <property type="project" value="TreeGrafter"/>
</dbReference>
<dbReference type="PANTHER" id="PTHR10507">
    <property type="entry name" value="CDC45-RELATED PROTEIN"/>
    <property type="match status" value="1"/>
</dbReference>
<evidence type="ECO:0000256" key="6">
    <source>
        <dbReference type="SAM" id="MobiDB-lite"/>
    </source>
</evidence>
<evidence type="ECO:0000313" key="8">
    <source>
        <dbReference type="Proteomes" id="UP001150904"/>
    </source>
</evidence>
<feature type="compositionally biased region" description="Acidic residues" evidence="6">
    <location>
        <begin position="232"/>
        <end position="241"/>
    </location>
</feature>
<dbReference type="Proteomes" id="UP001150904">
    <property type="component" value="Unassembled WGS sequence"/>
</dbReference>
<reference evidence="7" key="1">
    <citation type="submission" date="2022-12" db="EMBL/GenBank/DDBJ databases">
        <authorList>
            <person name="Petersen C."/>
        </authorList>
    </citation>
    <scope>NUCLEOTIDE SEQUENCE</scope>
    <source>
        <strain evidence="7">IBT 15544</strain>
    </source>
</reference>
<dbReference type="InterPro" id="IPR003874">
    <property type="entry name" value="CDC45"/>
</dbReference>
<evidence type="ECO:0000256" key="5">
    <source>
        <dbReference type="ARBA" id="ARBA00023306"/>
    </source>
</evidence>
<comment type="similarity">
    <text evidence="2">Belongs to the CDC45 family.</text>
</comment>
<keyword evidence="5" id="KW-0131">Cell cycle</keyword>
<comment type="subcellular location">
    <subcellularLocation>
        <location evidence="1">Nucleus</location>
    </subcellularLocation>
</comment>
<feature type="compositionally biased region" description="Low complexity" evidence="6">
    <location>
        <begin position="251"/>
        <end position="260"/>
    </location>
</feature>
<dbReference type="GO" id="GO:0003697">
    <property type="term" value="F:single-stranded DNA binding"/>
    <property type="evidence" value="ECO:0007669"/>
    <property type="project" value="TreeGrafter"/>
</dbReference>
<dbReference type="GO" id="GO:0003682">
    <property type="term" value="F:chromatin binding"/>
    <property type="evidence" value="ECO:0007669"/>
    <property type="project" value="TreeGrafter"/>
</dbReference>
<dbReference type="AlphaFoldDB" id="A0A9W9T0I0"/>
<feature type="region of interest" description="Disordered" evidence="6">
    <location>
        <begin position="203"/>
        <end position="297"/>
    </location>
</feature>
<dbReference type="GO" id="GO:0006270">
    <property type="term" value="P:DNA replication initiation"/>
    <property type="evidence" value="ECO:0007669"/>
    <property type="project" value="InterPro"/>
</dbReference>
<feature type="compositionally biased region" description="Basic and acidic residues" evidence="6">
    <location>
        <begin position="744"/>
        <end position="770"/>
    </location>
</feature>
<dbReference type="GO" id="GO:0000727">
    <property type="term" value="P:double-strand break repair via break-induced replication"/>
    <property type="evidence" value="ECO:0007669"/>
    <property type="project" value="TreeGrafter"/>
</dbReference>
<accession>A0A9W9T0I0</accession>
<evidence type="ECO:0008006" key="9">
    <source>
        <dbReference type="Google" id="ProtNLM"/>
    </source>
</evidence>
<organism evidence="7 8">
    <name type="scientific">Penicillium cinerascens</name>
    <dbReference type="NCBI Taxonomy" id="70096"/>
    <lineage>
        <taxon>Eukaryota</taxon>
        <taxon>Fungi</taxon>
        <taxon>Dikarya</taxon>
        <taxon>Ascomycota</taxon>
        <taxon>Pezizomycotina</taxon>
        <taxon>Eurotiomycetes</taxon>
        <taxon>Eurotiomycetidae</taxon>
        <taxon>Eurotiales</taxon>
        <taxon>Aspergillaceae</taxon>
        <taxon>Penicillium</taxon>
    </lineage>
</organism>
<reference evidence="7" key="2">
    <citation type="journal article" date="2023" name="IMA Fungus">
        <title>Comparative genomic study of the Penicillium genus elucidates a diverse pangenome and 15 lateral gene transfer events.</title>
        <authorList>
            <person name="Petersen C."/>
            <person name="Sorensen T."/>
            <person name="Nielsen M.R."/>
            <person name="Sondergaard T.E."/>
            <person name="Sorensen J.L."/>
            <person name="Fitzpatrick D.A."/>
            <person name="Frisvad J.C."/>
            <person name="Nielsen K.L."/>
        </authorList>
    </citation>
    <scope>NUCLEOTIDE SEQUENCE</scope>
    <source>
        <strain evidence="7">IBT 15544</strain>
    </source>
</reference>
<evidence type="ECO:0000256" key="1">
    <source>
        <dbReference type="ARBA" id="ARBA00004123"/>
    </source>
</evidence>
<dbReference type="GO" id="GO:0031261">
    <property type="term" value="C:DNA replication preinitiation complex"/>
    <property type="evidence" value="ECO:0007669"/>
    <property type="project" value="TreeGrafter"/>
</dbReference>
<keyword evidence="3" id="KW-0235">DNA replication</keyword>
<dbReference type="RefSeq" id="XP_058309351.1">
    <property type="nucleotide sequence ID" value="XM_058452813.1"/>
</dbReference>
<dbReference type="GO" id="GO:0003688">
    <property type="term" value="F:DNA replication origin binding"/>
    <property type="evidence" value="ECO:0007669"/>
    <property type="project" value="TreeGrafter"/>
</dbReference>
<dbReference type="GeneID" id="83180114"/>
<sequence length="853" mass="94222">MYLPRQLISHLYLQLLRSHHPLSPPVLILVALEPDALCACRILTALLKRDYIPHKIQPVAGYGDLARGGEDLVRPMQTTNGGSGGVVVCLGVGGLVDLGEILGLSQPDDEVEDMGGVEIWVFDARRPWNLGNVFGGQAGIGQAMAEIDVNARRRGRGVDKGCITPAYTSKNGGIVVFDDGDIEEELSNEREAYYALLEMPEVGEDDASDDGDMDDDDMPSESKKRKSWSGREDEDESEDEDGPPRQRKRSNSGSSMVSSPSRRRRPAHNSSNSSRSVTPTTDSPSPEEPKLPSTQTLKRRLIRMKRKHETVLQSYYAAGTSYSEPISSLVYSLASELGREDNDLLWLAIVGVSSLELSGRTMTGVSISNALESGGSAGWGGQRGEHIRQILRDEVHRLNPPDPYERDRDIRGEINGVIPTTARSPTDTSIRLSPEPRFLLVRHWSLYESMLHSPYLATRLHVWTENGRKRLHKLLAKMGISLTQCHQFYTHMDMELKRVLRGRLLKYAPMYGLDGLVPPEPSGHASSREGWGFVRCWGWKACLSATDIGVILGAMLEVGPNEASGAWDAKRLPRARGSNDEIENGGSSGESDLASLLPRFWSAYDALSLTSESPTLLMDVLPLAQHLHRAILRTGTSLLSKHQIRHLRAFRIAVVKDGPDVKLFTNPGALTKLALWIAEAIRVQEREKGDSKIGKKRAVGTPLVLAGLDEDRDLYVVVGTGGGGGVVDFAAMSKRQEQRRKKKEAKEKKQKEREDRRAKRAAERAEREGSDADDDESEESESSSESESESEDEEDPSGKKHLVRNRFGIAFQEVVQETSARVRIDSFDHCVVEVQKDDLGGFLEALSFRSVVG</sequence>
<evidence type="ECO:0000256" key="4">
    <source>
        <dbReference type="ARBA" id="ARBA00023242"/>
    </source>
</evidence>
<keyword evidence="8" id="KW-1185">Reference proteome</keyword>
<comment type="caution">
    <text evidence="7">The sequence shown here is derived from an EMBL/GenBank/DDBJ whole genome shotgun (WGS) entry which is preliminary data.</text>
</comment>
<feature type="compositionally biased region" description="Acidic residues" evidence="6">
    <location>
        <begin position="771"/>
        <end position="795"/>
    </location>
</feature>
<feature type="compositionally biased region" description="Acidic residues" evidence="6">
    <location>
        <begin position="203"/>
        <end position="219"/>
    </location>
</feature>
<feature type="compositionally biased region" description="Low complexity" evidence="6">
    <location>
        <begin position="268"/>
        <end position="284"/>
    </location>
</feature>
<evidence type="ECO:0000256" key="2">
    <source>
        <dbReference type="ARBA" id="ARBA00010727"/>
    </source>
</evidence>
<feature type="region of interest" description="Disordered" evidence="6">
    <location>
        <begin position="731"/>
        <end position="801"/>
    </location>
</feature>
<dbReference type="OrthoDB" id="10258882at2759"/>
<keyword evidence="4" id="KW-0539">Nucleus</keyword>
<dbReference type="EMBL" id="JAPQKR010000012">
    <property type="protein sequence ID" value="KAJ5204872.1"/>
    <property type="molecule type" value="Genomic_DNA"/>
</dbReference>
<gene>
    <name evidence="7" type="ORF">N7498_005751</name>
</gene>
<evidence type="ECO:0000313" key="7">
    <source>
        <dbReference type="EMBL" id="KAJ5204872.1"/>
    </source>
</evidence>
<dbReference type="Pfam" id="PF02724">
    <property type="entry name" value="CDC45"/>
    <property type="match status" value="1"/>
</dbReference>
<name>A0A9W9T0I0_9EURO</name>
<dbReference type="PANTHER" id="PTHR10507:SF0">
    <property type="entry name" value="CELL DIVISION CONTROL PROTEIN 45 HOMOLOG"/>
    <property type="match status" value="1"/>
</dbReference>
<proteinExistence type="inferred from homology"/>
<evidence type="ECO:0000256" key="3">
    <source>
        <dbReference type="ARBA" id="ARBA00022705"/>
    </source>
</evidence>
<protein>
    <recommendedName>
        <fullName evidence="9">CDC45-like protein</fullName>
    </recommendedName>
</protein>